<dbReference type="PROSITE" id="PS51257">
    <property type="entry name" value="PROKAR_LIPOPROTEIN"/>
    <property type="match status" value="1"/>
</dbReference>
<organism evidence="2 3">
    <name type="scientific">Campylobacter corcagiensis</name>
    <dbReference type="NCBI Taxonomy" id="1448857"/>
    <lineage>
        <taxon>Bacteria</taxon>
        <taxon>Pseudomonadati</taxon>
        <taxon>Campylobacterota</taxon>
        <taxon>Epsilonproteobacteria</taxon>
        <taxon>Campylobacterales</taxon>
        <taxon>Campylobacteraceae</taxon>
        <taxon>Campylobacter</taxon>
    </lineage>
</organism>
<dbReference type="RefSeq" id="WP_161632376.1">
    <property type="nucleotide sequence ID" value="NZ_CP053842.1"/>
</dbReference>
<evidence type="ECO:0000313" key="3">
    <source>
        <dbReference type="Proteomes" id="UP000594749"/>
    </source>
</evidence>
<dbReference type="Proteomes" id="UP000594749">
    <property type="component" value="Chromosome"/>
</dbReference>
<reference evidence="2 3" key="1">
    <citation type="submission" date="2020-10" db="EMBL/GenBank/DDBJ databases">
        <title>Campylobacter and Helicobacter PacBio genomes.</title>
        <authorList>
            <person name="Lane C."/>
        </authorList>
    </citation>
    <scope>NUCLEOTIDE SEQUENCE [LARGE SCALE GENOMIC DNA]</scope>
    <source>
        <strain evidence="2 3">2016D-0077</strain>
    </source>
</reference>
<name>A0A7M1LHJ9_9BACT</name>
<evidence type="ECO:0008006" key="4">
    <source>
        <dbReference type="Google" id="ProtNLM"/>
    </source>
</evidence>
<feature type="chain" id="PRO_5029676110" description="Lipoprotein" evidence="1">
    <location>
        <begin position="23"/>
        <end position="52"/>
    </location>
</feature>
<protein>
    <recommendedName>
        <fullName evidence="4">Lipoprotein</fullName>
    </recommendedName>
</protein>
<dbReference type="AlphaFoldDB" id="A0A7M1LHJ9"/>
<evidence type="ECO:0000313" key="2">
    <source>
        <dbReference type="EMBL" id="QOQ88038.1"/>
    </source>
</evidence>
<proteinExistence type="predicted"/>
<accession>A0A7M1LHJ9</accession>
<keyword evidence="1" id="KW-0732">Signal</keyword>
<feature type="signal peptide" evidence="1">
    <location>
        <begin position="1"/>
        <end position="22"/>
    </location>
</feature>
<keyword evidence="3" id="KW-1185">Reference proteome</keyword>
<gene>
    <name evidence="2" type="ORF">IMC76_04405</name>
</gene>
<sequence>MKNFTKFISIFLLIFMLFGCSSKNTSVGGSGAAVHSNSSSGYAGMFSIGRSF</sequence>
<dbReference type="EMBL" id="CP063078">
    <property type="protein sequence ID" value="QOQ88038.1"/>
    <property type="molecule type" value="Genomic_DNA"/>
</dbReference>
<evidence type="ECO:0000256" key="1">
    <source>
        <dbReference type="SAM" id="SignalP"/>
    </source>
</evidence>